<organism evidence="1 2">
    <name type="scientific">Sulfuriferula nivalis</name>
    <dbReference type="NCBI Taxonomy" id="2675298"/>
    <lineage>
        <taxon>Bacteria</taxon>
        <taxon>Pseudomonadati</taxon>
        <taxon>Pseudomonadota</taxon>
        <taxon>Betaproteobacteria</taxon>
        <taxon>Nitrosomonadales</taxon>
        <taxon>Sulfuricellaceae</taxon>
        <taxon>Sulfuriferula</taxon>
    </lineage>
</organism>
<dbReference type="Pfam" id="PF01875">
    <property type="entry name" value="Memo"/>
    <property type="match status" value="1"/>
</dbReference>
<evidence type="ECO:0000313" key="2">
    <source>
        <dbReference type="Proteomes" id="UP000463939"/>
    </source>
</evidence>
<evidence type="ECO:0000313" key="1">
    <source>
        <dbReference type="EMBL" id="BBP01610.1"/>
    </source>
</evidence>
<accession>A0A809SIA5</accession>
<proteinExistence type="predicted"/>
<dbReference type="AlphaFoldDB" id="A0A809SIA5"/>
<dbReference type="Gene3D" id="3.40.830.10">
    <property type="entry name" value="LigB-like"/>
    <property type="match status" value="1"/>
</dbReference>
<gene>
    <name evidence="1" type="ORF">SFSGTM_23180</name>
</gene>
<protein>
    <recommendedName>
        <fullName evidence="3">AmmeMemoRadiSam system protein B</fullName>
    </recommendedName>
</protein>
<name>A0A809SIA5_9PROT</name>
<evidence type="ECO:0008006" key="3">
    <source>
        <dbReference type="Google" id="ProtNLM"/>
    </source>
</evidence>
<sequence length="88" mass="9652">MYQIRQPAVAGTFYPDAPVQLAHDVASLLADAQVTPSEKYPKAIIVPHAGYIYSGAVAASVLPGWQRVATRLRVSYCWDPCTAWQCED</sequence>
<dbReference type="KEGG" id="sniv:SFSGTM_23180"/>
<keyword evidence="2" id="KW-1185">Reference proteome</keyword>
<dbReference type="InterPro" id="IPR002737">
    <property type="entry name" value="MEMO1_fam"/>
</dbReference>
<dbReference type="EMBL" id="AP021881">
    <property type="protein sequence ID" value="BBP01610.1"/>
    <property type="molecule type" value="Genomic_DNA"/>
</dbReference>
<reference evidence="2" key="1">
    <citation type="submission" date="2019-11" db="EMBL/GenBank/DDBJ databases">
        <title>Isolation and characterization of a novel species in the genus Sulfuriferula.</title>
        <authorList>
            <person name="Mochizuki J."/>
            <person name="Kojima H."/>
            <person name="Fukui M."/>
        </authorList>
    </citation>
    <scope>NUCLEOTIDE SEQUENCE [LARGE SCALE GENOMIC DNA]</scope>
    <source>
        <strain evidence="2">SGTM</strain>
    </source>
</reference>
<dbReference type="NCBIfam" id="TIGR04336">
    <property type="entry name" value="AmmeMemoSam_B"/>
    <property type="match status" value="1"/>
</dbReference>
<dbReference type="Proteomes" id="UP000463939">
    <property type="component" value="Chromosome"/>
</dbReference>